<reference evidence="2" key="1">
    <citation type="submission" date="2022-07" db="EMBL/GenBank/DDBJ databases">
        <title>Phylogenomic reconstructions and comparative analyses of Kickxellomycotina fungi.</title>
        <authorList>
            <person name="Reynolds N.K."/>
            <person name="Stajich J.E."/>
            <person name="Barry K."/>
            <person name="Grigoriev I.V."/>
            <person name="Crous P."/>
            <person name="Smith M.E."/>
        </authorList>
    </citation>
    <scope>NUCLEOTIDE SEQUENCE</scope>
    <source>
        <strain evidence="2">NBRC 32514</strain>
    </source>
</reference>
<accession>A0A9W8CR83</accession>
<evidence type="ECO:0000313" key="3">
    <source>
        <dbReference type="Proteomes" id="UP001149813"/>
    </source>
</evidence>
<sequence>MMLLRALVRTPAARRGLRRPAAHTLAQPPPTPTHLQTRLQPRLQPRPIGLQTRAYTDGTASPPVQPAAGMRQQALASLTACIDAGDMLGTYRVAHAMRSSSLLLDSQGRATPHVLQDALVAGHLTRAISGHHEWEESASLVDLLVEMRPVGLNRQPLDARFVRTGRVVPGVGRETVGRLAAAVLSPQYAALPERRLAGLTAQQLLADYSVDPDRRRVLSIRAEGFASRGRALRRLLATLGELRGAERVEAGVAHARCMDAPEASALLAGACSLDTPGGREAHVALALCVAESGDAQAALLMAEQVAGEEGLRLRLWIARAGALAVVPRRPLSQPFHTLASAHRSRTFAAGLAGHVARAFEETARLVGAAEEGVRRRLDKLLFSAECAVHAMQRSTRAACARPEQPAASGDAGESAHLPRRLGALQGALAAQMAAQGVTRDSACAAALAHAFGSAPLRQLLWAQQFDAALTLRPARKQRQMLAHVDRTCAELPGYAPSAADLWPALVACLPPGVWTQEARGAFRDDAAFEAADGFLAARARAVVDEAARNLLAKAQAVLRDGRLGRAGHVRLHALCVWLLLAHGDVAGALRAARRALRAAPVALEEGALALRHVRTPALFAMLLPALAQARPTADFALAHVLPLLPRTLSPRLAAAVLRCCATARNASVALDVLARLPAGEARRPAKVRELLLRALLRGGRVTAALQEFRSLCYDTRGAAPGDATFAALVGHMAGARASVRGAEHAFDAWFKVAAHQGRVGRALAEHYGAVGVTRDARATLARSPFAPASGASPGEALAALGEPAAAPQRYASARFLRMSELRVVVALVAGYVRAGLLERARLWEQWIVAALAAGRLAARPEVVACLAVVQRRHVARRAAEDVRACVDLLVAVDGAAGGRLMERPSLLINQGGVVRALGDLAREDPRMRAVLVDHLAQARATHLLRHIVGLDG</sequence>
<proteinExistence type="predicted"/>
<name>A0A9W8CR83_9FUNG</name>
<feature type="region of interest" description="Disordered" evidence="1">
    <location>
        <begin position="14"/>
        <end position="43"/>
    </location>
</feature>
<organism evidence="2 3">
    <name type="scientific">Coemansia erecta</name>
    <dbReference type="NCBI Taxonomy" id="147472"/>
    <lineage>
        <taxon>Eukaryota</taxon>
        <taxon>Fungi</taxon>
        <taxon>Fungi incertae sedis</taxon>
        <taxon>Zoopagomycota</taxon>
        <taxon>Kickxellomycotina</taxon>
        <taxon>Kickxellomycetes</taxon>
        <taxon>Kickxellales</taxon>
        <taxon>Kickxellaceae</taxon>
        <taxon>Coemansia</taxon>
    </lineage>
</organism>
<keyword evidence="3" id="KW-1185">Reference proteome</keyword>
<dbReference type="EMBL" id="JANBOJ010000218">
    <property type="protein sequence ID" value="KAJ1720868.1"/>
    <property type="molecule type" value="Genomic_DNA"/>
</dbReference>
<evidence type="ECO:0000256" key="1">
    <source>
        <dbReference type="SAM" id="MobiDB-lite"/>
    </source>
</evidence>
<evidence type="ECO:0000313" key="2">
    <source>
        <dbReference type="EMBL" id="KAJ1720868.1"/>
    </source>
</evidence>
<comment type="caution">
    <text evidence="2">The sequence shown here is derived from an EMBL/GenBank/DDBJ whole genome shotgun (WGS) entry which is preliminary data.</text>
</comment>
<dbReference type="AlphaFoldDB" id="A0A9W8CR83"/>
<dbReference type="OrthoDB" id="5595818at2759"/>
<protein>
    <submittedName>
        <fullName evidence="2">Uncharacterized protein</fullName>
    </submittedName>
</protein>
<dbReference type="Proteomes" id="UP001149813">
    <property type="component" value="Unassembled WGS sequence"/>
</dbReference>
<gene>
    <name evidence="2" type="ORF">LPJ53_004540</name>
</gene>